<feature type="region of interest" description="Disordered" evidence="6">
    <location>
        <begin position="571"/>
        <end position="636"/>
    </location>
</feature>
<dbReference type="GO" id="GO:0008234">
    <property type="term" value="F:cysteine-type peptidase activity"/>
    <property type="evidence" value="ECO:0007669"/>
    <property type="project" value="UniProtKB-KW"/>
</dbReference>
<dbReference type="SUPFAM" id="SSF52540">
    <property type="entry name" value="P-loop containing nucleoside triphosphate hydrolases"/>
    <property type="match status" value="1"/>
</dbReference>
<dbReference type="GO" id="GO:0005524">
    <property type="term" value="F:ATP binding"/>
    <property type="evidence" value="ECO:0007669"/>
    <property type="project" value="UniProtKB-KW"/>
</dbReference>
<evidence type="ECO:0000256" key="6">
    <source>
        <dbReference type="SAM" id="MobiDB-lite"/>
    </source>
</evidence>
<dbReference type="Gene3D" id="3.40.395.10">
    <property type="entry name" value="Adenoviral Proteinase, Chain A"/>
    <property type="match status" value="1"/>
</dbReference>
<feature type="region of interest" description="Disordered" evidence="6">
    <location>
        <begin position="371"/>
        <end position="396"/>
    </location>
</feature>
<dbReference type="Gene3D" id="3.40.50.300">
    <property type="entry name" value="P-loop containing nucleotide triphosphate hydrolases"/>
    <property type="match status" value="1"/>
</dbReference>
<dbReference type="InterPro" id="IPR044613">
    <property type="entry name" value="Nep1/2-like"/>
</dbReference>
<gene>
    <name evidence="8" type="ordered locus">pRL70107</name>
</gene>
<sequence>METQESVEALNKFLAKKRKLNPTKANEVFKREILGSMAVENGGLQNPIFLVVGGQPAAGKTSAIRQLLNKYDPEYTQVVSENELRSFLPDNHRARIRGSHVVEEINRFVVLNWRDQLIEYAIRHRSNIILETRDTPNYILLERARHIGYKTELNIVATDRITSFTAMHDRYDRWLSRDSIAPITSPDAKSHDLSYSVWAFIAATAVCYESFDRIAIIRRSGETIFENNQANDLTGPMKMQGVMQALMIARNRPLGKTHRDEIQNIWNKLEQSDRFARHLPCANLPIKSYKAEIGLALNNQVDFDPYKIPADDQRNIAEMFVRNVKQDEDFIVANLGEPYCYSSHILERITSSHKILQEAFLGKSAIARTGPSDSTFAPQEDTTWGTPHQEPPRSSIVKRKRTDYASLVNQSPQQVSDAAKLLLPKLLVDVSPFSKRNTGAGMANDAALGGLQGEHSASALSPSEPTFYDFPDFTEDELAGIDATIDALSRSRSNAAPNLHGTRLNEAFEKKDPPSGAGLANDAALGGLQGEHSASALSPSEPTFYDFPDFTEDELAGIDATIDALSRSRSNAAPNLHGTRLNEAFEKKDPPSGAGLANDAALGGMQGEHSASAQRSSQASPKDFPDLTDSDLADVSELSPIDTRRAAFGTGNRRRSGPGTFYAHQAGYQSVTHTVFDAEHIGDNLRVGSAPIPLWLEDEQIAADFTLLGKALHRASPDIAARTRLVAPAVAHFLRMAPNPADAAAIFHDIIDGGRADFGGGTASFVFLPVNNAGTGPGGTHWSLLLVDLRGRPPVAYHYDSSGTLNGAIAQGLAARLGARLDRVRMAQQDNSYDCGVFVVDATRALAARLAEGERPGSPPLHLDTLVADRQALLDRLTAPSNARVELASSSRGRERSYGGR</sequence>
<keyword evidence="4" id="KW-0788">Thiol protease</keyword>
<dbReference type="InterPro" id="IPR027417">
    <property type="entry name" value="P-loop_NTPase"/>
</dbReference>
<keyword evidence="1" id="KW-0645">Protease</keyword>
<keyword evidence="2" id="KW-0547">Nucleotide-binding</keyword>
<dbReference type="GO" id="GO:0016301">
    <property type="term" value="F:kinase activity"/>
    <property type="evidence" value="ECO:0007669"/>
    <property type="project" value="InterPro"/>
</dbReference>
<dbReference type="EMBL" id="AM236081">
    <property type="protein sequence ID" value="CAK11635.1"/>
    <property type="molecule type" value="Genomic_DNA"/>
</dbReference>
<evidence type="ECO:0000256" key="2">
    <source>
        <dbReference type="ARBA" id="ARBA00022741"/>
    </source>
</evidence>
<dbReference type="PROSITE" id="PS50600">
    <property type="entry name" value="ULP_PROTEASE"/>
    <property type="match status" value="1"/>
</dbReference>
<dbReference type="PANTHER" id="PTHR46468:SF1">
    <property type="entry name" value="SENTRIN-SPECIFIC PROTEASE 8"/>
    <property type="match status" value="1"/>
</dbReference>
<protein>
    <recommendedName>
        <fullName evidence="7">Ubiquitin-like protease family profile domain-containing protein</fullName>
    </recommendedName>
</protein>
<dbReference type="KEGG" id="rle:pRL70107"/>
<evidence type="ECO:0000256" key="4">
    <source>
        <dbReference type="ARBA" id="ARBA00022807"/>
    </source>
</evidence>
<dbReference type="GeneID" id="303212086"/>
<dbReference type="InterPro" id="IPR038765">
    <property type="entry name" value="Papain-like_cys_pep_sf"/>
</dbReference>
<dbReference type="EnsemblBacteria" id="CAK11635">
    <property type="protein sequence ID" value="CAK11635"/>
    <property type="gene ID" value="pRL70107"/>
</dbReference>
<dbReference type="AlphaFoldDB" id="Q1M9S1"/>
<accession>Q1M9S1</accession>
<organism evidence="8 9">
    <name type="scientific">Rhizobium johnstonii (strain DSM 114642 / LMG 32736 / 3841)</name>
    <name type="common">Rhizobium leguminosarum bv. viciae</name>
    <dbReference type="NCBI Taxonomy" id="216596"/>
    <lineage>
        <taxon>Bacteria</taxon>
        <taxon>Pseudomonadati</taxon>
        <taxon>Pseudomonadota</taxon>
        <taxon>Alphaproteobacteria</taxon>
        <taxon>Hyphomicrobiales</taxon>
        <taxon>Rhizobiaceae</taxon>
        <taxon>Rhizobium/Agrobacterium group</taxon>
        <taxon>Rhizobium</taxon>
        <taxon>Rhizobium johnstonii</taxon>
    </lineage>
</organism>
<dbReference type="Proteomes" id="UP000006575">
    <property type="component" value="Plasmid pRL7"/>
</dbReference>
<keyword evidence="5" id="KW-0067">ATP-binding</keyword>
<evidence type="ECO:0000256" key="3">
    <source>
        <dbReference type="ARBA" id="ARBA00022801"/>
    </source>
</evidence>
<feature type="compositionally biased region" description="Low complexity" evidence="6">
    <location>
        <begin position="610"/>
        <end position="620"/>
    </location>
</feature>
<evidence type="ECO:0000259" key="7">
    <source>
        <dbReference type="PROSITE" id="PS50600"/>
    </source>
</evidence>
<dbReference type="InterPro" id="IPR003653">
    <property type="entry name" value="Peptidase_C48_C"/>
</dbReference>
<feature type="domain" description="Ubiquitin-like protease family profile" evidence="7">
    <location>
        <begin position="671"/>
        <end position="846"/>
    </location>
</feature>
<dbReference type="GO" id="GO:0006508">
    <property type="term" value="P:proteolysis"/>
    <property type="evidence" value="ECO:0007669"/>
    <property type="project" value="UniProtKB-KW"/>
</dbReference>
<geneLocation type="plasmid" evidence="8 9">
    <name>pRL7</name>
</geneLocation>
<feature type="compositionally biased region" description="Polar residues" evidence="6">
    <location>
        <begin position="371"/>
        <end position="386"/>
    </location>
</feature>
<dbReference type="GO" id="GO:0019784">
    <property type="term" value="F:deNEDDylase activity"/>
    <property type="evidence" value="ECO:0007669"/>
    <property type="project" value="InterPro"/>
</dbReference>
<name>Q1M9S1_RHIJ3</name>
<dbReference type="GO" id="GO:0000338">
    <property type="term" value="P:protein deneddylation"/>
    <property type="evidence" value="ECO:0007669"/>
    <property type="project" value="TreeGrafter"/>
</dbReference>
<dbReference type="PANTHER" id="PTHR46468">
    <property type="entry name" value="SENTRIN-SPECIFIC PROTEASE 8"/>
    <property type="match status" value="1"/>
</dbReference>
<feature type="compositionally biased region" description="Low complexity" evidence="6">
    <location>
        <begin position="593"/>
        <end position="603"/>
    </location>
</feature>
<evidence type="ECO:0000313" key="9">
    <source>
        <dbReference type="Proteomes" id="UP000006575"/>
    </source>
</evidence>
<reference evidence="8 9" key="1">
    <citation type="journal article" date="2006" name="Genome Biol.">
        <title>The genome of Rhizobium leguminosarum has recognizable core and accessory components.</title>
        <authorList>
            <person name="Young J.W."/>
            <person name="Crossman L.C."/>
            <person name="Johnston A.W.B."/>
            <person name="Thomson N.R."/>
            <person name="Ghazoui Z.F."/>
            <person name="Hull K.H."/>
            <person name="Wexler M."/>
            <person name="Curson A.R.J."/>
            <person name="Todd J.D."/>
            <person name="Poole P.S."/>
            <person name="Mauchline T.H."/>
            <person name="East A.K."/>
            <person name="Quail M.A."/>
            <person name="Churcher C."/>
            <person name="Arrowsmith C."/>
            <person name="Cherevach A."/>
            <person name="Chillingworth T."/>
            <person name="Clarke K."/>
            <person name="Cronin A."/>
            <person name="Davis P."/>
            <person name="Fraser A."/>
            <person name="Hance Z."/>
            <person name="Hauser H."/>
            <person name="Jagels K."/>
            <person name="Moule S."/>
            <person name="Mungall K."/>
            <person name="Norbertczak H."/>
            <person name="Rabbinowitsch E."/>
            <person name="Sanders M."/>
            <person name="Simmonds M."/>
            <person name="Whitehead S."/>
            <person name="Parkhill J."/>
        </authorList>
    </citation>
    <scope>NUCLEOTIDE SEQUENCE [LARGE SCALE GENOMIC DNA]</scope>
    <source>
        <strain evidence="9">DSM 114642 / LMG 32736 / 3841</strain>
    </source>
</reference>
<evidence type="ECO:0000313" key="8">
    <source>
        <dbReference type="EMBL" id="CAK11635.1"/>
    </source>
</evidence>
<dbReference type="Pfam" id="PF06414">
    <property type="entry name" value="Zeta_toxin"/>
    <property type="match status" value="1"/>
</dbReference>
<keyword evidence="9" id="KW-1185">Reference proteome</keyword>
<dbReference type="SUPFAM" id="SSF54001">
    <property type="entry name" value="Cysteine proteinases"/>
    <property type="match status" value="1"/>
</dbReference>
<keyword evidence="8" id="KW-0614">Plasmid</keyword>
<evidence type="ECO:0000256" key="5">
    <source>
        <dbReference type="ARBA" id="ARBA00022840"/>
    </source>
</evidence>
<dbReference type="HOGENOM" id="CLU_321564_0_0_5"/>
<evidence type="ECO:0000256" key="1">
    <source>
        <dbReference type="ARBA" id="ARBA00022670"/>
    </source>
</evidence>
<dbReference type="InterPro" id="IPR010488">
    <property type="entry name" value="Zeta_toxin_domain"/>
</dbReference>
<keyword evidence="3" id="KW-0378">Hydrolase</keyword>
<dbReference type="Pfam" id="PF02902">
    <property type="entry name" value="Peptidase_C48"/>
    <property type="match status" value="1"/>
</dbReference>
<proteinExistence type="predicted"/>
<dbReference type="RefSeq" id="WP_011654584.1">
    <property type="nucleotide sequence ID" value="NC_008382.1"/>
</dbReference>